<evidence type="ECO:0000256" key="1">
    <source>
        <dbReference type="SAM" id="SignalP"/>
    </source>
</evidence>
<dbReference type="InterPro" id="IPR024331">
    <property type="entry name" value="DUF3859"/>
</dbReference>
<evidence type="ECO:0000313" key="3">
    <source>
        <dbReference type="EMBL" id="PNG06749.1"/>
    </source>
</evidence>
<dbReference type="AlphaFoldDB" id="A0A2N8SWA4"/>
<dbReference type="Gene3D" id="2.60.40.2390">
    <property type="match status" value="1"/>
</dbReference>
<gene>
    <name evidence="3" type="ORF">CXL00_07430</name>
</gene>
<dbReference type="EMBL" id="POUW01000002">
    <property type="protein sequence ID" value="PNG06749.1"/>
    <property type="molecule type" value="Genomic_DNA"/>
</dbReference>
<organism evidence="3 4">
    <name type="scientific">Stutzerimonas stutzeri</name>
    <name type="common">Pseudomonas stutzeri</name>
    <dbReference type="NCBI Taxonomy" id="316"/>
    <lineage>
        <taxon>Bacteria</taxon>
        <taxon>Pseudomonadati</taxon>
        <taxon>Pseudomonadota</taxon>
        <taxon>Gammaproteobacteria</taxon>
        <taxon>Pseudomonadales</taxon>
        <taxon>Pseudomonadaceae</taxon>
        <taxon>Stutzerimonas</taxon>
    </lineage>
</organism>
<proteinExistence type="predicted"/>
<feature type="signal peptide" evidence="1">
    <location>
        <begin position="1"/>
        <end position="19"/>
    </location>
</feature>
<keyword evidence="1" id="KW-0732">Signal</keyword>
<feature type="domain" description="DUF3859" evidence="2">
    <location>
        <begin position="21"/>
        <end position="151"/>
    </location>
</feature>
<dbReference type="RefSeq" id="WP_102846381.1">
    <property type="nucleotide sequence ID" value="NZ_JAMOIG010000001.1"/>
</dbReference>
<name>A0A2N8SWA4_STUST</name>
<evidence type="ECO:0000259" key="2">
    <source>
        <dbReference type="Pfam" id="PF12975"/>
    </source>
</evidence>
<feature type="chain" id="PRO_5014653707" evidence="1">
    <location>
        <begin position="20"/>
        <end position="152"/>
    </location>
</feature>
<comment type="caution">
    <text evidence="3">The sequence shown here is derived from an EMBL/GenBank/DDBJ whole genome shotgun (WGS) entry which is preliminary data.</text>
</comment>
<dbReference type="Proteomes" id="UP000235897">
    <property type="component" value="Unassembled WGS sequence"/>
</dbReference>
<reference evidence="3 4" key="1">
    <citation type="submission" date="2018-01" db="EMBL/GenBank/DDBJ databases">
        <title>Denitrification phenotypes of diverse strains of Pseudomonas stutzeri.</title>
        <authorList>
            <person name="Milligan D.A."/>
            <person name="Bergaust L."/>
            <person name="Bakken L.R."/>
            <person name="Frostegard A."/>
        </authorList>
    </citation>
    <scope>NUCLEOTIDE SEQUENCE [LARGE SCALE GENOMIC DNA]</scope>
    <source>
        <strain evidence="3 4">28a3</strain>
    </source>
</reference>
<protein>
    <submittedName>
        <fullName evidence="3">DUF3859 domain-containing protein</fullName>
    </submittedName>
</protein>
<dbReference type="OrthoDB" id="6312831at2"/>
<evidence type="ECO:0000313" key="4">
    <source>
        <dbReference type="Proteomes" id="UP000235897"/>
    </source>
</evidence>
<dbReference type="Pfam" id="PF12975">
    <property type="entry name" value="DUF3859"/>
    <property type="match status" value="1"/>
</dbReference>
<sequence>MPTLRPLLFALLWPGLACAEVRVVGPIEAGVFESAYQDQQPGEHVLTRNDQRILEADHVPLKIGTKFGLRYRLEDKRADDTPLTLLYLTPGVVDPSGQRHDRYEVVQELVPDAPQDVMAFEFTETHELVPGEWHFMVFQGDRKLAEQRFQVR</sequence>
<accession>A0A2N8SWA4</accession>